<dbReference type="Proteomes" id="UP000594632">
    <property type="component" value="Chromosome"/>
</dbReference>
<reference evidence="16 17" key="1">
    <citation type="journal article" date="2015" name="Genome Announc.">
        <title>Complete Genome Sequence of Sulfolobus solfataricus Strain 98/2 and Evolved Derivatives.</title>
        <authorList>
            <person name="McCarthy S."/>
            <person name="Gradnigo J."/>
            <person name="Johnson T."/>
            <person name="Payne S."/>
            <person name="Lipzen A."/>
            <person name="Martin J."/>
            <person name="Schackwitz W."/>
            <person name="Moriyama E."/>
            <person name="Blum P."/>
        </authorList>
    </citation>
    <scope>NUCLEOTIDE SEQUENCE [LARGE SCALE GENOMIC DNA]</scope>
    <source>
        <strain evidence="16">98/2 SULC</strain>
        <strain evidence="4">SARC-B</strain>
        <strain evidence="5">SARC-C</strain>
        <strain evidence="6 18">SULA</strain>
        <strain evidence="17">SULB</strain>
    </source>
</reference>
<dbReference type="Proteomes" id="UP000278715">
    <property type="component" value="Chromosome"/>
</dbReference>
<feature type="active site" description="Proton acceptor" evidence="3">
    <location>
        <position position="152"/>
    </location>
</feature>
<evidence type="ECO:0000313" key="8">
    <source>
        <dbReference type="EMBL" id="AZF69635.1"/>
    </source>
</evidence>
<evidence type="ECO:0000313" key="19">
    <source>
        <dbReference type="Proteomes" id="UP000076770"/>
    </source>
</evidence>
<evidence type="ECO:0000313" key="11">
    <source>
        <dbReference type="EMBL" id="AZF77483.1"/>
    </source>
</evidence>
<dbReference type="Proteomes" id="UP000076770">
    <property type="component" value="Chromosome i"/>
</dbReference>
<dbReference type="GeneID" id="44127965"/>
<sequence>MVTIRVGALADSGDLYPFIPLMEGKVKPEGFNLEFEVIPTVQDINEAVLKKEVDVSVPSVAMYPYIQDDYYILSNAVATAVDGITGMPILAIKEMSEDEIKRSRLIVHGPNTTAFTLYRLLIGKYGRLIIVRRVLDEIKALGKEGDVLVAVHEIKMMYALRKMGISVVRIGSMWDMWKTISNNTPMPMGMVVISKEVGKDLALRFKETYEKSKKYAEKHLDEIIPKDVQIMREAQKADLDEEIVRKTIWADIQEYNVPVDEIRRGLEFFFKITEEKGILPRVKNIDLL</sequence>
<dbReference type="InterPro" id="IPR030869">
    <property type="entry name" value="MqnD"/>
</dbReference>
<reference evidence="15" key="2">
    <citation type="submission" date="2016-04" db="EMBL/GenBank/DDBJ databases">
        <authorList>
            <person name="Evans L.H."/>
            <person name="Alamgir A."/>
            <person name="Owens N."/>
            <person name="Weber N.D."/>
            <person name="Virtaneva K."/>
            <person name="Barbian K."/>
            <person name="Babar A."/>
            <person name="Rosenke K."/>
        </authorList>
    </citation>
    <scope>NUCLEOTIDE SEQUENCE</scope>
    <source>
        <strain evidence="15">P1</strain>
    </source>
</reference>
<dbReference type="EMBL" id="CP011056">
    <property type="protein sequence ID" value="AKA75201.1"/>
    <property type="molecule type" value="Genomic_DNA"/>
</dbReference>
<evidence type="ECO:0000313" key="17">
    <source>
        <dbReference type="Proteomes" id="UP000033085"/>
    </source>
</evidence>
<dbReference type="Gene3D" id="3.40.190.10">
    <property type="entry name" value="Periplasmic binding protein-like II"/>
    <property type="match status" value="2"/>
</dbReference>
<dbReference type="OMA" id="HEARFTY"/>
<evidence type="ECO:0000256" key="2">
    <source>
        <dbReference type="ARBA" id="ARBA00023239"/>
    </source>
</evidence>
<dbReference type="HAMAP" id="MF_00996">
    <property type="entry name" value="MqnD"/>
    <property type="match status" value="1"/>
</dbReference>
<evidence type="ECO:0000313" key="6">
    <source>
        <dbReference type="EMBL" id="AKA77894.1"/>
    </source>
</evidence>
<protein>
    <recommendedName>
        <fullName evidence="3">1,4-dihydroxy-6-naphtoate synthase</fullName>
        <ecNumber evidence="3">4.1.99.29</ecNumber>
    </recommendedName>
    <alternativeName>
        <fullName evidence="3">Menaquinone biosynthetic enzyme MqnD</fullName>
    </alternativeName>
</protein>
<evidence type="ECO:0000313" key="15">
    <source>
        <dbReference type="EMBL" id="SAI85927.1"/>
    </source>
</evidence>
<reference evidence="14 27" key="6">
    <citation type="journal article" date="2020" name="Nat. Commun.">
        <title>The structures of two archaeal type IV pili illuminate evolutionary relationships.</title>
        <authorList>
            <person name="Wang F."/>
            <person name="Baquero D.P."/>
            <person name="Su Z."/>
            <person name="Beltran L.C."/>
            <person name="Prangishvili D."/>
            <person name="Krupovic M."/>
            <person name="Egelman E.H."/>
        </authorList>
    </citation>
    <scope>NUCLEOTIDE SEQUENCE [LARGE SCALE GENOMIC DNA]</scope>
    <source>
        <strain evidence="14 27">POZ149</strain>
    </source>
</reference>
<dbReference type="SUPFAM" id="SSF53850">
    <property type="entry name" value="Periplasmic binding protein-like II"/>
    <property type="match status" value="1"/>
</dbReference>
<dbReference type="Proteomes" id="UP000267993">
    <property type="component" value="Chromosome"/>
</dbReference>
<dbReference type="Proteomes" id="UP000273194">
    <property type="component" value="Chromosome"/>
</dbReference>
<accession>A0A0E3GSQ9</accession>
<dbReference type="OrthoDB" id="56581at2157"/>
<comment type="function">
    <text evidence="3">Catalyzes the conversion of cyclic dehypoxanthine futalosine (cyclic DHFL) into 1,4-dihydroxy-6-naphthoate, a step in the biosynthesis of menaquinone (MK, vitamin K2).</text>
</comment>
<reference evidence="19" key="3">
    <citation type="submission" date="2016-04" db="EMBL/GenBank/DDBJ databases">
        <authorList>
            <person name="Shah S.A."/>
            <person name="Garrett R.A."/>
        </authorList>
    </citation>
    <scope>NUCLEOTIDE SEQUENCE [LARGE SCALE GENOMIC DNA]</scope>
    <source>
        <strain evidence="19">ATCC 35091 / DSM 1616 / JCM 8930 / NBRC 15331 / P1</strain>
    </source>
</reference>
<dbReference type="Proteomes" id="UP000033085">
    <property type="component" value="Chromosome"/>
</dbReference>
<dbReference type="GO" id="GO:0016830">
    <property type="term" value="F:carbon-carbon lyase activity"/>
    <property type="evidence" value="ECO:0007669"/>
    <property type="project" value="UniProtKB-UniRule"/>
</dbReference>
<dbReference type="EMBL" id="CP033239">
    <property type="protein sequence ID" value="AZF77483.1"/>
    <property type="molecule type" value="Genomic_DNA"/>
</dbReference>
<dbReference type="EMBL" id="CP011055">
    <property type="protein sequence ID" value="AKA72501.1"/>
    <property type="molecule type" value="Genomic_DNA"/>
</dbReference>
<evidence type="ECO:0000313" key="18">
    <source>
        <dbReference type="Proteomes" id="UP000033106"/>
    </source>
</evidence>
<dbReference type="KEGG" id="ssoa:SULA_0046"/>
<dbReference type="AlphaFoldDB" id="A0A0E3GSQ9"/>
<comment type="caution">
    <text evidence="3">Lacks conserved residue(s) required for the propagation of feature annotation.</text>
</comment>
<dbReference type="PANTHER" id="PTHR37167:SF1">
    <property type="entry name" value="1,4-DIHYDROXY-6-NAPHTOATE SYNTHASE"/>
    <property type="match status" value="1"/>
</dbReference>
<comment type="similarity">
    <text evidence="3">Belongs to the MqnA/MqnD family. MqnD subfamily.</text>
</comment>
<comment type="pathway">
    <text evidence="3">Quinol/quinone metabolism; menaquinone biosynthesis.</text>
</comment>
<evidence type="ECO:0000313" key="10">
    <source>
        <dbReference type="EMBL" id="AZF74875.1"/>
    </source>
</evidence>
<dbReference type="Proteomes" id="UP000282269">
    <property type="component" value="Chromosome"/>
</dbReference>
<evidence type="ECO:0000313" key="25">
    <source>
        <dbReference type="Proteomes" id="UP000278715"/>
    </source>
</evidence>
<feature type="binding site" evidence="3">
    <location>
        <begin position="113"/>
        <end position="114"/>
    </location>
    <ligand>
        <name>substrate</name>
    </ligand>
</feature>
<evidence type="ECO:0000313" key="24">
    <source>
        <dbReference type="Proteomes" id="UP000275843"/>
    </source>
</evidence>
<dbReference type="InterPro" id="IPR003773">
    <property type="entry name" value="Menaquinone_biosynth"/>
</dbReference>
<dbReference type="GO" id="GO:0009234">
    <property type="term" value="P:menaquinone biosynthetic process"/>
    <property type="evidence" value="ECO:0007669"/>
    <property type="project" value="UniProtKB-UniRule"/>
</dbReference>
<dbReference type="Proteomes" id="UP000033057">
    <property type="component" value="Chromosome"/>
</dbReference>
<evidence type="ECO:0000313" key="21">
    <source>
        <dbReference type="Proteomes" id="UP000269431"/>
    </source>
</evidence>
<dbReference type="Proteomes" id="UP000275843">
    <property type="component" value="Chromosome"/>
</dbReference>
<evidence type="ECO:0000313" key="12">
    <source>
        <dbReference type="EMBL" id="AZF80089.1"/>
    </source>
</evidence>
<evidence type="ECO:0000313" key="26">
    <source>
        <dbReference type="Proteomes" id="UP000282269"/>
    </source>
</evidence>
<reference evidence="4" key="5">
    <citation type="submission" date="2018-10" db="EMBL/GenBank/DDBJ databases">
        <authorList>
            <person name="McCarthy S."/>
            <person name="Gradnigo J."/>
            <person name="Johnson T."/>
            <person name="Payne S."/>
            <person name="Lipzen A."/>
            <person name="Schackwitz W."/>
            <person name="Martin J."/>
            <person name="Moriyama E."/>
            <person name="Blum P."/>
        </authorList>
    </citation>
    <scope>NUCLEOTIDE SEQUENCE</scope>
    <source>
        <strain evidence="4">SARC-B</strain>
        <strain evidence="5">SARC-C</strain>
        <strain evidence="6">SULA</strain>
    </source>
</reference>
<dbReference type="EMBL" id="CP033240">
    <property type="protein sequence ID" value="AZF80089.1"/>
    <property type="molecule type" value="Genomic_DNA"/>
</dbReference>
<dbReference type="PANTHER" id="PTHR37167">
    <property type="entry name" value="1,4-DIHYDROXY-6-NAPHTOATE SYNTHASE"/>
    <property type="match status" value="1"/>
</dbReference>
<dbReference type="EMBL" id="CP050869">
    <property type="protein sequence ID" value="QPG49526.1"/>
    <property type="molecule type" value="Genomic_DNA"/>
</dbReference>
<dbReference type="EMBL" id="CP033236">
    <property type="protein sequence ID" value="AZF69635.1"/>
    <property type="molecule type" value="Genomic_DNA"/>
</dbReference>
<keyword evidence="1 3" id="KW-0474">Menaquinone biosynthesis</keyword>
<dbReference type="RefSeq" id="WP_009992044.1">
    <property type="nucleotide sequence ID" value="NZ_CP011055.2"/>
</dbReference>
<evidence type="ECO:0000313" key="23">
    <source>
        <dbReference type="Proteomes" id="UP000273443"/>
    </source>
</evidence>
<evidence type="ECO:0000313" key="9">
    <source>
        <dbReference type="EMBL" id="AZF72255.1"/>
    </source>
</evidence>
<evidence type="ECO:0000313" key="20">
    <source>
        <dbReference type="Proteomes" id="UP000267993"/>
    </source>
</evidence>
<evidence type="ECO:0000256" key="1">
    <source>
        <dbReference type="ARBA" id="ARBA00022428"/>
    </source>
</evidence>
<proteinExistence type="inferred from homology"/>
<evidence type="ECO:0000313" key="4">
    <source>
        <dbReference type="EMBL" id="AKA72501.1"/>
    </source>
</evidence>
<dbReference type="GeneID" id="1453726"/>
<evidence type="ECO:0000256" key="3">
    <source>
        <dbReference type="HAMAP-Rule" id="MF_00996"/>
    </source>
</evidence>
<comment type="catalytic activity">
    <reaction evidence="3">
        <text>cyclic dehypoxanthinylfutalosinate = 1,4-dihydroxy-6-naphthoate + dihydroxyacetone</text>
        <dbReference type="Rhea" id="RHEA:33087"/>
        <dbReference type="ChEBI" id="CHEBI:16016"/>
        <dbReference type="ChEBI" id="CHEBI:64254"/>
        <dbReference type="ChEBI" id="CHEBI:64270"/>
        <dbReference type="EC" id="4.1.99.29"/>
    </reaction>
</comment>
<dbReference type="EMBL" id="CP033237">
    <property type="protein sequence ID" value="AZF72255.1"/>
    <property type="molecule type" value="Genomic_DNA"/>
</dbReference>
<evidence type="ECO:0000313" key="13">
    <source>
        <dbReference type="EMBL" id="AZF82697.1"/>
    </source>
</evidence>
<dbReference type="UniPathway" id="UPA00079"/>
<dbReference type="Proteomes" id="UP000273443">
    <property type="component" value="Chromosome"/>
</dbReference>
<dbReference type="EMBL" id="CP033235">
    <property type="protein sequence ID" value="AZF67015.1"/>
    <property type="molecule type" value="Genomic_DNA"/>
</dbReference>
<dbReference type="Proteomes" id="UP000033106">
    <property type="component" value="Chromosome"/>
</dbReference>
<evidence type="ECO:0000313" key="5">
    <source>
        <dbReference type="EMBL" id="AKA75201.1"/>
    </source>
</evidence>
<gene>
    <name evidence="3" type="primary">mqnD</name>
    <name evidence="14" type="ORF">HFC64_06550</name>
    <name evidence="15" type="ORF">SSOP1_2373</name>
    <name evidence="6" type="ORF">SULA_0046</name>
    <name evidence="4" type="ORF">SULB_0047</name>
    <name evidence="5" type="ORF">SULC_0046</name>
    <name evidence="7" type="ORF">SULG_00235</name>
    <name evidence="8" type="ORF">SULH_00235</name>
    <name evidence="9" type="ORF">SULI_00235</name>
    <name evidence="10" type="ORF">SULM_00235</name>
    <name evidence="11" type="ORF">SULN_00235</name>
    <name evidence="12" type="ORF">SULO_00235</name>
    <name evidence="13" type="ORF">SULZ_00235</name>
</gene>
<dbReference type="KEGG" id="ssol:SULB_0047"/>
<dbReference type="KEGG" id="ssof:SULC_0046"/>
<organism evidence="4 17">
    <name type="scientific">Saccharolobus solfataricus</name>
    <name type="common">Sulfolobus solfataricus</name>
    <dbReference type="NCBI Taxonomy" id="2287"/>
    <lineage>
        <taxon>Archaea</taxon>
        <taxon>Thermoproteota</taxon>
        <taxon>Thermoprotei</taxon>
        <taxon>Sulfolobales</taxon>
        <taxon>Sulfolobaceae</taxon>
        <taxon>Saccharolobus</taxon>
    </lineage>
</organism>
<evidence type="ECO:0000313" key="16">
    <source>
        <dbReference type="Proteomes" id="UP000033057"/>
    </source>
</evidence>
<evidence type="ECO:0000313" key="14">
    <source>
        <dbReference type="EMBL" id="QPG49526.1"/>
    </source>
</evidence>
<name>A0A0E3GSQ9_SACSO</name>
<evidence type="ECO:0000313" key="22">
    <source>
        <dbReference type="Proteomes" id="UP000273194"/>
    </source>
</evidence>
<reference evidence="20 21" key="4">
    <citation type="journal article" date="2018" name="Proc. Natl. Acad. Sci. U.S.A.">
        <title>Nonmutational mechanism of inheritance in the Archaeon Sulfolobus solfataricus.</title>
        <authorList>
            <person name="Payne S."/>
            <person name="McCarthy S."/>
            <person name="Johnson T."/>
            <person name="North E."/>
            <person name="Blum P."/>
        </authorList>
    </citation>
    <scope>NUCLEOTIDE SEQUENCE [LARGE SCALE GENOMIC DNA]</scope>
    <source>
        <strain evidence="8 20">SARC-H</strain>
        <strain evidence="9 24">SARC-I</strain>
        <strain evidence="11 25">SARC-N</strain>
        <strain evidence="12 26">SARC-O</strain>
        <strain evidence="13 21">SUL120</strain>
        <strain evidence="7 22">SULG</strain>
        <strain evidence="10 23">SULM</strain>
    </source>
</reference>
<dbReference type="Pfam" id="PF02621">
    <property type="entry name" value="VitK2_biosynth"/>
    <property type="match status" value="1"/>
</dbReference>
<dbReference type="EMBL" id="CP011057">
    <property type="protein sequence ID" value="AKA77894.1"/>
    <property type="molecule type" value="Genomic_DNA"/>
</dbReference>
<dbReference type="CDD" id="cd13534">
    <property type="entry name" value="PBP2_MqnD_like"/>
    <property type="match status" value="1"/>
</dbReference>
<dbReference type="PATRIC" id="fig|2287.6.peg.48"/>
<dbReference type="EMBL" id="CP033241">
    <property type="protein sequence ID" value="AZF82697.1"/>
    <property type="molecule type" value="Genomic_DNA"/>
</dbReference>
<keyword evidence="2 3" id="KW-0456">Lyase</keyword>
<dbReference type="EC" id="4.1.99.29" evidence="3"/>
<dbReference type="EMBL" id="LT549890">
    <property type="protein sequence ID" value="SAI85927.1"/>
    <property type="molecule type" value="Genomic_DNA"/>
</dbReference>
<dbReference type="EMBL" id="CP033238">
    <property type="protein sequence ID" value="AZF74875.1"/>
    <property type="molecule type" value="Genomic_DNA"/>
</dbReference>
<evidence type="ECO:0000313" key="7">
    <source>
        <dbReference type="EMBL" id="AZF67015.1"/>
    </source>
</evidence>
<dbReference type="Proteomes" id="UP000269431">
    <property type="component" value="Chromosome"/>
</dbReference>
<evidence type="ECO:0000313" key="27">
    <source>
        <dbReference type="Proteomes" id="UP000594632"/>
    </source>
</evidence>